<dbReference type="HOGENOM" id="CLU_1065835_0_0_1"/>
<sequence length="261" mass="29491">MSKHIEMPDIDIGEWIDSVSFKKNGYEIALVCTSRGVYEITSPARHVSREQKHKHKQCKIQSPTHKQLLSLDVRDPLWTLQKRNDGYVVISNGYDRYQYGQADVGDLMEITAEISPKTGHHPHNSNEVTYRSRFYTVICQNVSEKNETIVRVVHNDVDDSHLDRNREMPALVLNDTKILQIVPASQGRYLLFGTKVAIVKISTSSTATRNFEVSLLEASMAPQLPLAVGGHLELENVVIQCPYASTSRETKVRIPLPHCLS</sequence>
<dbReference type="KEGG" id="kla:KLLA0_F01573g"/>
<dbReference type="RefSeq" id="XP_455151.1">
    <property type="nucleotide sequence ID" value="XM_455151.1"/>
</dbReference>
<evidence type="ECO:0000313" key="1">
    <source>
        <dbReference type="EMBL" id="CAG97858.1"/>
    </source>
</evidence>
<dbReference type="EMBL" id="CR382126">
    <property type="protein sequence ID" value="CAG97858.1"/>
    <property type="molecule type" value="Genomic_DNA"/>
</dbReference>
<protein>
    <submittedName>
        <fullName evidence="1">KLLA0F01573p</fullName>
    </submittedName>
</protein>
<dbReference type="Proteomes" id="UP000000598">
    <property type="component" value="Chromosome F"/>
</dbReference>
<evidence type="ECO:0000313" key="2">
    <source>
        <dbReference type="Proteomes" id="UP000000598"/>
    </source>
</evidence>
<dbReference type="PaxDb" id="284590-Q6CLN8"/>
<reference evidence="1 2" key="1">
    <citation type="journal article" date="2004" name="Nature">
        <title>Genome evolution in yeasts.</title>
        <authorList>
            <consortium name="Genolevures"/>
            <person name="Dujon B."/>
            <person name="Sherman D."/>
            <person name="Fischer G."/>
            <person name="Durrens P."/>
            <person name="Casaregola S."/>
            <person name="Lafontaine I."/>
            <person name="de Montigny J."/>
            <person name="Marck C."/>
            <person name="Neuveglise C."/>
            <person name="Talla E."/>
            <person name="Goffard N."/>
            <person name="Frangeul L."/>
            <person name="Aigle M."/>
            <person name="Anthouard V."/>
            <person name="Babour A."/>
            <person name="Barbe V."/>
            <person name="Barnay S."/>
            <person name="Blanchin S."/>
            <person name="Beckerich J.M."/>
            <person name="Beyne E."/>
            <person name="Bleykasten C."/>
            <person name="Boisrame A."/>
            <person name="Boyer J."/>
            <person name="Cattolico L."/>
            <person name="Confanioleri F."/>
            <person name="de Daruvar A."/>
            <person name="Despons L."/>
            <person name="Fabre E."/>
            <person name="Fairhead C."/>
            <person name="Ferry-Dumazet H."/>
            <person name="Groppi A."/>
            <person name="Hantraye F."/>
            <person name="Hennequin C."/>
            <person name="Jauniaux N."/>
            <person name="Joyet P."/>
            <person name="Kachouri R."/>
            <person name="Kerrest A."/>
            <person name="Koszul R."/>
            <person name="Lemaire M."/>
            <person name="Lesur I."/>
            <person name="Ma L."/>
            <person name="Muller H."/>
            <person name="Nicaud J.M."/>
            <person name="Nikolski M."/>
            <person name="Oztas S."/>
            <person name="Ozier-Kalogeropoulos O."/>
            <person name="Pellenz S."/>
            <person name="Potier S."/>
            <person name="Richard G.F."/>
            <person name="Straub M.L."/>
            <person name="Suleau A."/>
            <person name="Swennene D."/>
            <person name="Tekaia F."/>
            <person name="Wesolowski-Louvel M."/>
            <person name="Westhof E."/>
            <person name="Wirth B."/>
            <person name="Zeniou-Meyer M."/>
            <person name="Zivanovic I."/>
            <person name="Bolotin-Fukuhara M."/>
            <person name="Thierry A."/>
            <person name="Bouchier C."/>
            <person name="Caudron B."/>
            <person name="Scarpelli C."/>
            <person name="Gaillardin C."/>
            <person name="Weissenbach J."/>
            <person name="Wincker P."/>
            <person name="Souciet J.L."/>
        </authorList>
    </citation>
    <scope>NUCLEOTIDE SEQUENCE [LARGE SCALE GENOMIC DNA]</scope>
    <source>
        <strain evidence="2">ATCC 8585 / CBS 2359 / DSM 70799 / NBRC 1267 / NRRL Y-1140 / WM37</strain>
    </source>
</reference>
<dbReference type="AlphaFoldDB" id="Q6CLN8"/>
<dbReference type="InParanoid" id="Q6CLN8"/>
<accession>Q6CLN8</accession>
<keyword evidence="2" id="KW-1185">Reference proteome</keyword>
<dbReference type="GeneID" id="2895303"/>
<proteinExistence type="predicted"/>
<organism evidence="1 2">
    <name type="scientific">Kluyveromyces lactis (strain ATCC 8585 / CBS 2359 / DSM 70799 / NBRC 1267 / NRRL Y-1140 / WM37)</name>
    <name type="common">Yeast</name>
    <name type="synonym">Candida sphaerica</name>
    <dbReference type="NCBI Taxonomy" id="284590"/>
    <lineage>
        <taxon>Eukaryota</taxon>
        <taxon>Fungi</taxon>
        <taxon>Dikarya</taxon>
        <taxon>Ascomycota</taxon>
        <taxon>Saccharomycotina</taxon>
        <taxon>Saccharomycetes</taxon>
        <taxon>Saccharomycetales</taxon>
        <taxon>Saccharomycetaceae</taxon>
        <taxon>Kluyveromyces</taxon>
    </lineage>
</organism>
<name>Q6CLN8_KLULA</name>
<gene>
    <name evidence="1" type="ORF">KLLA0_F01573g</name>
</gene>